<dbReference type="Gene3D" id="3.30.465.10">
    <property type="match status" value="1"/>
</dbReference>
<dbReference type="Proteomes" id="UP000315711">
    <property type="component" value="Unassembled WGS sequence"/>
</dbReference>
<evidence type="ECO:0000256" key="3">
    <source>
        <dbReference type="ARBA" id="ARBA00023002"/>
    </source>
</evidence>
<dbReference type="EMBL" id="VLKZ01000001">
    <property type="protein sequence ID" value="TWI59665.1"/>
    <property type="molecule type" value="Genomic_DNA"/>
</dbReference>
<dbReference type="Gene3D" id="3.30.43.10">
    <property type="entry name" value="Uridine Diphospho-n-acetylenolpyruvylglucosamine Reductase, domain 2"/>
    <property type="match status" value="1"/>
</dbReference>
<dbReference type="SUPFAM" id="SSF55447">
    <property type="entry name" value="CO dehydrogenase flavoprotein C-terminal domain-like"/>
    <property type="match status" value="1"/>
</dbReference>
<dbReference type="SMART" id="SM01092">
    <property type="entry name" value="CO_deh_flav_C"/>
    <property type="match status" value="1"/>
</dbReference>
<keyword evidence="3" id="KW-0560">Oxidoreductase</keyword>
<name>A0A562QSH7_9BACI</name>
<evidence type="ECO:0000313" key="5">
    <source>
        <dbReference type="EMBL" id="TWI59665.1"/>
    </source>
</evidence>
<dbReference type="SUPFAM" id="SSF56176">
    <property type="entry name" value="FAD-binding/transporter-associated domain-like"/>
    <property type="match status" value="1"/>
</dbReference>
<dbReference type="InterPro" id="IPR002346">
    <property type="entry name" value="Mopterin_DH_FAD-bd"/>
</dbReference>
<dbReference type="PANTHER" id="PTHR42659">
    <property type="entry name" value="XANTHINE DEHYDROGENASE SUBUNIT C-RELATED"/>
    <property type="match status" value="1"/>
</dbReference>
<dbReference type="Pfam" id="PF00941">
    <property type="entry name" value="FAD_binding_5"/>
    <property type="match status" value="1"/>
</dbReference>
<keyword evidence="1" id="KW-0285">Flavoprotein</keyword>
<dbReference type="InterPro" id="IPR005107">
    <property type="entry name" value="CO_DH_flav_C"/>
</dbReference>
<dbReference type="Gene3D" id="3.30.390.50">
    <property type="entry name" value="CO dehydrogenase flavoprotein, C-terminal domain"/>
    <property type="match status" value="1"/>
</dbReference>
<dbReference type="InterPro" id="IPR036318">
    <property type="entry name" value="FAD-bd_PCMH-like_sf"/>
</dbReference>
<dbReference type="PROSITE" id="PS51387">
    <property type="entry name" value="FAD_PCMH"/>
    <property type="match status" value="1"/>
</dbReference>
<dbReference type="InterPro" id="IPR016169">
    <property type="entry name" value="FAD-bd_PCMH_sub2"/>
</dbReference>
<dbReference type="OrthoDB" id="9774454at2"/>
<dbReference type="RefSeq" id="WP_144448505.1">
    <property type="nucleotide sequence ID" value="NZ_VLKZ01000001.1"/>
</dbReference>
<dbReference type="PANTHER" id="PTHR42659:SF2">
    <property type="entry name" value="XANTHINE DEHYDROGENASE SUBUNIT C-RELATED"/>
    <property type="match status" value="1"/>
</dbReference>
<dbReference type="InterPro" id="IPR036683">
    <property type="entry name" value="CO_DH_flav_C_dom_sf"/>
</dbReference>
<comment type="caution">
    <text evidence="5">The sequence shown here is derived from an EMBL/GenBank/DDBJ whole genome shotgun (WGS) entry which is preliminary data.</text>
</comment>
<evidence type="ECO:0000256" key="1">
    <source>
        <dbReference type="ARBA" id="ARBA00022630"/>
    </source>
</evidence>
<protein>
    <submittedName>
        <fullName evidence="5">CO/xanthine dehydrogenase FAD-binding subunit</fullName>
    </submittedName>
</protein>
<dbReference type="InterPro" id="IPR016166">
    <property type="entry name" value="FAD-bd_PCMH"/>
</dbReference>
<dbReference type="GO" id="GO:0071949">
    <property type="term" value="F:FAD binding"/>
    <property type="evidence" value="ECO:0007669"/>
    <property type="project" value="InterPro"/>
</dbReference>
<evidence type="ECO:0000256" key="2">
    <source>
        <dbReference type="ARBA" id="ARBA00022827"/>
    </source>
</evidence>
<dbReference type="AlphaFoldDB" id="A0A562QSH7"/>
<gene>
    <name evidence="5" type="ORF">IQ10_00085</name>
</gene>
<evidence type="ECO:0000259" key="4">
    <source>
        <dbReference type="PROSITE" id="PS51387"/>
    </source>
</evidence>
<dbReference type="InterPro" id="IPR016167">
    <property type="entry name" value="FAD-bd_PCMH_sub1"/>
</dbReference>
<accession>A0A562QSH7</accession>
<proteinExistence type="predicted"/>
<organism evidence="5 6">
    <name type="scientific">Halalkalibacter nanhaiisediminis</name>
    <dbReference type="NCBI Taxonomy" id="688079"/>
    <lineage>
        <taxon>Bacteria</taxon>
        <taxon>Bacillati</taxon>
        <taxon>Bacillota</taxon>
        <taxon>Bacilli</taxon>
        <taxon>Bacillales</taxon>
        <taxon>Bacillaceae</taxon>
        <taxon>Halalkalibacter</taxon>
    </lineage>
</organism>
<evidence type="ECO:0000313" key="6">
    <source>
        <dbReference type="Proteomes" id="UP000315711"/>
    </source>
</evidence>
<dbReference type="InterPro" id="IPR051312">
    <property type="entry name" value="Diverse_Substr_Oxidored"/>
</dbReference>
<dbReference type="GO" id="GO:0016491">
    <property type="term" value="F:oxidoreductase activity"/>
    <property type="evidence" value="ECO:0007669"/>
    <property type="project" value="UniProtKB-KW"/>
</dbReference>
<feature type="domain" description="FAD-binding PCMH-type" evidence="4">
    <location>
        <begin position="1"/>
        <end position="174"/>
    </location>
</feature>
<keyword evidence="2" id="KW-0274">FAD</keyword>
<reference evidence="5 6" key="1">
    <citation type="journal article" date="2015" name="Stand. Genomic Sci.">
        <title>Genomic Encyclopedia of Bacterial and Archaeal Type Strains, Phase III: the genomes of soil and plant-associated and newly described type strains.</title>
        <authorList>
            <person name="Whitman W.B."/>
            <person name="Woyke T."/>
            <person name="Klenk H.P."/>
            <person name="Zhou Y."/>
            <person name="Lilburn T.G."/>
            <person name="Beck B.J."/>
            <person name="De Vos P."/>
            <person name="Vandamme P."/>
            <person name="Eisen J.A."/>
            <person name="Garrity G."/>
            <person name="Hugenholtz P."/>
            <person name="Kyrpides N.C."/>
        </authorList>
    </citation>
    <scope>NUCLEOTIDE SEQUENCE [LARGE SCALE GENOMIC DNA]</scope>
    <source>
        <strain evidence="5 6">CGMCC 1.10116</strain>
    </source>
</reference>
<keyword evidence="6" id="KW-1185">Reference proteome</keyword>
<sequence length="277" mass="31356">MIPFDFDYYKPKTMEEAVTLFSSLKREGKQPVYYSGGTEIITLGRLNLLYTDAVIDIKGIPECRQQYFNSGFLHIGSALSLTEIEETNQFPLLKQTASEVADHTSRSKITLGGNICGNLFYREAILPFLLADSQIVVADVKGTRTVPINELFHEWLQLKNEECLIQLQVEQKYLEAPFVSIKRRKQWDVGYPLITVASLMVDEEIRVAISGLCPYPFRSKEMEVFLNQGELSNEEKINQAILHVPSPILDDVEGSADYRLFVLKNTLADILARLEGA</sequence>